<dbReference type="EMBL" id="JACEFO010000500">
    <property type="protein sequence ID" value="KAF8768598.1"/>
    <property type="molecule type" value="Genomic_DNA"/>
</dbReference>
<evidence type="ECO:0008006" key="4">
    <source>
        <dbReference type="Google" id="ProtNLM"/>
    </source>
</evidence>
<evidence type="ECO:0000256" key="1">
    <source>
        <dbReference type="SAM" id="MobiDB-lite"/>
    </source>
</evidence>
<protein>
    <recommendedName>
        <fullName evidence="4">No apical meristem-associated C-terminal domain-containing protein</fullName>
    </recommendedName>
</protein>
<dbReference type="OrthoDB" id="676833at2759"/>
<organism evidence="2 3">
    <name type="scientific">Digitaria exilis</name>
    <dbReference type="NCBI Taxonomy" id="1010633"/>
    <lineage>
        <taxon>Eukaryota</taxon>
        <taxon>Viridiplantae</taxon>
        <taxon>Streptophyta</taxon>
        <taxon>Embryophyta</taxon>
        <taxon>Tracheophyta</taxon>
        <taxon>Spermatophyta</taxon>
        <taxon>Magnoliopsida</taxon>
        <taxon>Liliopsida</taxon>
        <taxon>Poales</taxon>
        <taxon>Poaceae</taxon>
        <taxon>PACMAD clade</taxon>
        <taxon>Panicoideae</taxon>
        <taxon>Panicodae</taxon>
        <taxon>Paniceae</taxon>
        <taxon>Anthephorinae</taxon>
        <taxon>Digitaria</taxon>
    </lineage>
</organism>
<evidence type="ECO:0000313" key="3">
    <source>
        <dbReference type="Proteomes" id="UP000636709"/>
    </source>
</evidence>
<evidence type="ECO:0000313" key="2">
    <source>
        <dbReference type="EMBL" id="KAF8768598.1"/>
    </source>
</evidence>
<comment type="caution">
    <text evidence="2">The sequence shown here is derived from an EMBL/GenBank/DDBJ whole genome shotgun (WGS) entry which is preliminary data.</text>
</comment>
<dbReference type="Proteomes" id="UP000636709">
    <property type="component" value="Unassembled WGS sequence"/>
</dbReference>
<dbReference type="PANTHER" id="PTHR45224">
    <property type="entry name" value="OS01G0527900 PROTEIN-RELATED"/>
    <property type="match status" value="1"/>
</dbReference>
<feature type="compositionally biased region" description="Basic and acidic residues" evidence="1">
    <location>
        <begin position="90"/>
        <end position="103"/>
    </location>
</feature>
<dbReference type="PANTHER" id="PTHR45224:SF3">
    <property type="entry name" value="OS11G0506300 PROTEIN"/>
    <property type="match status" value="1"/>
</dbReference>
<gene>
    <name evidence="2" type="ORF">HU200_007146</name>
</gene>
<sequence>MSRQARKEEAAAARDVLKMSFWLLNSTDSSCGANRKNEQYWTDVEVTYNKTTPSQRARNAKQIKDRCHKWITYNNGLKAARKKVATKGLGNDKEGEAGDHIDVDDNEQPRPMGQRQAKKLKYDKGKEVDHIDLEELDKFGKIQDEQNANRLKVLELQHKLSTEKMEQIKLAHLAAKEEKEARKYELESKMFETYNHLLSMDLSLMYDDEKLDHANTMKCLKKKLFPES</sequence>
<keyword evidence="3" id="KW-1185">Reference proteome</keyword>
<proteinExistence type="predicted"/>
<name>A0A835FNF4_9POAL</name>
<feature type="region of interest" description="Disordered" evidence="1">
    <location>
        <begin position="87"/>
        <end position="123"/>
    </location>
</feature>
<reference evidence="2" key="1">
    <citation type="submission" date="2020-07" db="EMBL/GenBank/DDBJ databases">
        <title>Genome sequence and genetic diversity analysis of an under-domesticated orphan crop, white fonio (Digitaria exilis).</title>
        <authorList>
            <person name="Bennetzen J.L."/>
            <person name="Chen S."/>
            <person name="Ma X."/>
            <person name="Wang X."/>
            <person name="Yssel A.E.J."/>
            <person name="Chaluvadi S.R."/>
            <person name="Johnson M."/>
            <person name="Gangashetty P."/>
            <person name="Hamidou F."/>
            <person name="Sanogo M.D."/>
            <person name="Zwaenepoel A."/>
            <person name="Wallace J."/>
            <person name="Van De Peer Y."/>
            <person name="Van Deynze A."/>
        </authorList>
    </citation>
    <scope>NUCLEOTIDE SEQUENCE</scope>
    <source>
        <tissue evidence="2">Leaves</tissue>
    </source>
</reference>
<dbReference type="AlphaFoldDB" id="A0A835FNF4"/>
<accession>A0A835FNF4</accession>